<dbReference type="Proteomes" id="UP001597032">
    <property type="component" value="Unassembled WGS sequence"/>
</dbReference>
<evidence type="ECO:0000313" key="2">
    <source>
        <dbReference type="EMBL" id="MFD0763067.1"/>
    </source>
</evidence>
<keyword evidence="2" id="KW-0012">Acyltransferase</keyword>
<reference evidence="3" key="1">
    <citation type="journal article" date="2019" name="Int. J. Syst. Evol. Microbiol.">
        <title>The Global Catalogue of Microorganisms (GCM) 10K type strain sequencing project: providing services to taxonomists for standard genome sequencing and annotation.</title>
        <authorList>
            <consortium name="The Broad Institute Genomics Platform"/>
            <consortium name="The Broad Institute Genome Sequencing Center for Infectious Disease"/>
            <person name="Wu L."/>
            <person name="Ma J."/>
        </authorList>
    </citation>
    <scope>NUCLEOTIDE SEQUENCE [LARGE SCALE GENOMIC DNA]</scope>
    <source>
        <strain evidence="3">CCUG 60022</strain>
    </source>
</reference>
<keyword evidence="3" id="KW-1185">Reference proteome</keyword>
<dbReference type="PANTHER" id="PTHR43415">
    <property type="entry name" value="SPERMIDINE N(1)-ACETYLTRANSFERASE"/>
    <property type="match status" value="1"/>
</dbReference>
<organism evidence="2 3">
    <name type="scientific">Lutibacter aestuarii</name>
    <dbReference type="NCBI Taxonomy" id="861111"/>
    <lineage>
        <taxon>Bacteria</taxon>
        <taxon>Pseudomonadati</taxon>
        <taxon>Bacteroidota</taxon>
        <taxon>Flavobacteriia</taxon>
        <taxon>Flavobacteriales</taxon>
        <taxon>Flavobacteriaceae</taxon>
        <taxon>Lutibacter</taxon>
    </lineage>
</organism>
<feature type="domain" description="N-acetyltransferase" evidence="1">
    <location>
        <begin position="9"/>
        <end position="173"/>
    </location>
</feature>
<name>A0ABW2Z907_9FLAO</name>
<dbReference type="Pfam" id="PF13302">
    <property type="entry name" value="Acetyltransf_3"/>
    <property type="match status" value="1"/>
</dbReference>
<dbReference type="Gene3D" id="3.40.630.30">
    <property type="match status" value="1"/>
</dbReference>
<accession>A0ABW2Z907</accession>
<dbReference type="InterPro" id="IPR016181">
    <property type="entry name" value="Acyl_CoA_acyltransferase"/>
</dbReference>
<dbReference type="SUPFAM" id="SSF55729">
    <property type="entry name" value="Acyl-CoA N-acyltransferases (Nat)"/>
    <property type="match status" value="1"/>
</dbReference>
<dbReference type="InterPro" id="IPR000182">
    <property type="entry name" value="GNAT_dom"/>
</dbReference>
<comment type="caution">
    <text evidence="2">The sequence shown here is derived from an EMBL/GenBank/DDBJ whole genome shotgun (WGS) entry which is preliminary data.</text>
</comment>
<dbReference type="PROSITE" id="PS51186">
    <property type="entry name" value="GNAT"/>
    <property type="match status" value="1"/>
</dbReference>
<dbReference type="EMBL" id="JBHTIC010000020">
    <property type="protein sequence ID" value="MFD0763067.1"/>
    <property type="molecule type" value="Genomic_DNA"/>
</dbReference>
<protein>
    <submittedName>
        <fullName evidence="2">GNAT family N-acetyltransferase</fullName>
        <ecNumber evidence="2">2.3.-.-</ecNumber>
    </submittedName>
</protein>
<evidence type="ECO:0000313" key="3">
    <source>
        <dbReference type="Proteomes" id="UP001597032"/>
    </source>
</evidence>
<evidence type="ECO:0000259" key="1">
    <source>
        <dbReference type="PROSITE" id="PS51186"/>
    </source>
</evidence>
<dbReference type="PANTHER" id="PTHR43415:SF3">
    <property type="entry name" value="GNAT-FAMILY ACETYLTRANSFERASE"/>
    <property type="match status" value="1"/>
</dbReference>
<keyword evidence="2" id="KW-0808">Transferase</keyword>
<sequence>MAILLGKNINLRALEPEDLNFLFSTENNELFWEISSTQLPYSKYVLKKYLENAHQDIYEAKQYRFVISDFDDIPVGMIDLFDFNPLHKRVGIGILLLPQYQNKGYGSEALEMIIDYAFTYLDVHQIFANITSDNTKSIRLFEKHHFKKIGVKKDWIYSNPNFKDEVLYQLIKS</sequence>
<dbReference type="CDD" id="cd04301">
    <property type="entry name" value="NAT_SF"/>
    <property type="match status" value="1"/>
</dbReference>
<gene>
    <name evidence="2" type="ORF">ACFQZW_13340</name>
</gene>
<proteinExistence type="predicted"/>
<dbReference type="EC" id="2.3.-.-" evidence="2"/>
<dbReference type="GO" id="GO:0016746">
    <property type="term" value="F:acyltransferase activity"/>
    <property type="evidence" value="ECO:0007669"/>
    <property type="project" value="UniProtKB-KW"/>
</dbReference>
<dbReference type="RefSeq" id="WP_386783644.1">
    <property type="nucleotide sequence ID" value="NZ_JBHTIC010000020.1"/>
</dbReference>